<keyword evidence="2" id="KW-0784">Thiamine biosynthesis</keyword>
<gene>
    <name evidence="4" type="ordered locus">CKR_1520</name>
</gene>
<dbReference type="KEGG" id="ckr:CKR_1520"/>
<dbReference type="PANTHER" id="PTHR20857">
    <property type="entry name" value="THIAMINE-PHOSPHATE PYROPHOSPHORYLASE"/>
    <property type="match status" value="1"/>
</dbReference>
<dbReference type="InterPro" id="IPR013785">
    <property type="entry name" value="Aldolase_TIM"/>
</dbReference>
<dbReference type="HOGENOM" id="CLU_018272_3_4_9"/>
<evidence type="ECO:0000313" key="5">
    <source>
        <dbReference type="Proteomes" id="UP000007969"/>
    </source>
</evidence>
<comment type="pathway">
    <text evidence="1">Cofactor biosynthesis; thiamine diphosphate biosynthesis.</text>
</comment>
<dbReference type="Pfam" id="PF02581">
    <property type="entry name" value="TMP-TENI"/>
    <property type="match status" value="1"/>
</dbReference>
<evidence type="ECO:0000256" key="1">
    <source>
        <dbReference type="ARBA" id="ARBA00004948"/>
    </source>
</evidence>
<dbReference type="CDD" id="cd00564">
    <property type="entry name" value="TMP_TenI"/>
    <property type="match status" value="1"/>
</dbReference>
<dbReference type="InterPro" id="IPR036206">
    <property type="entry name" value="ThiamineP_synth_sf"/>
</dbReference>
<protein>
    <recommendedName>
        <fullName evidence="3">Thiamine phosphate synthase/TenI domain-containing protein</fullName>
    </recommendedName>
</protein>
<evidence type="ECO:0000259" key="3">
    <source>
        <dbReference type="Pfam" id="PF02581"/>
    </source>
</evidence>
<evidence type="ECO:0000256" key="2">
    <source>
        <dbReference type="ARBA" id="ARBA00022977"/>
    </source>
</evidence>
<proteinExistence type="predicted"/>
<dbReference type="Proteomes" id="UP000007969">
    <property type="component" value="Chromosome"/>
</dbReference>
<feature type="domain" description="Thiamine phosphate synthase/TenI" evidence="3">
    <location>
        <begin position="7"/>
        <end position="186"/>
    </location>
</feature>
<dbReference type="GO" id="GO:0004789">
    <property type="term" value="F:thiamine-phosphate diphosphorylase activity"/>
    <property type="evidence" value="ECO:0007669"/>
    <property type="project" value="TreeGrafter"/>
</dbReference>
<dbReference type="InterPro" id="IPR022998">
    <property type="entry name" value="ThiamineP_synth_TenI"/>
</dbReference>
<dbReference type="GO" id="GO:0009228">
    <property type="term" value="P:thiamine biosynthetic process"/>
    <property type="evidence" value="ECO:0007669"/>
    <property type="project" value="UniProtKB-KW"/>
</dbReference>
<dbReference type="EMBL" id="AP009049">
    <property type="protein sequence ID" value="BAH06571.1"/>
    <property type="molecule type" value="Genomic_DNA"/>
</dbReference>
<organism evidence="4 5">
    <name type="scientific">Clostridium kluyveri (strain NBRC 12016)</name>
    <dbReference type="NCBI Taxonomy" id="583346"/>
    <lineage>
        <taxon>Bacteria</taxon>
        <taxon>Bacillati</taxon>
        <taxon>Bacillota</taxon>
        <taxon>Clostridia</taxon>
        <taxon>Eubacteriales</taxon>
        <taxon>Clostridiaceae</taxon>
        <taxon>Clostridium</taxon>
    </lineage>
</organism>
<evidence type="ECO:0000313" key="4">
    <source>
        <dbReference type="EMBL" id="BAH06571.1"/>
    </source>
</evidence>
<accession>B9E246</accession>
<dbReference type="Gene3D" id="3.20.20.70">
    <property type="entry name" value="Aldolase class I"/>
    <property type="match status" value="1"/>
</dbReference>
<reference evidence="5" key="1">
    <citation type="submission" date="2005-09" db="EMBL/GenBank/DDBJ databases">
        <title>Complete genome sequence of Clostridium kluyveri and comparative genomics of Clostridia species.</title>
        <authorList>
            <person name="Inui M."/>
            <person name="Nonaka H."/>
            <person name="Shinoda Y."/>
            <person name="Ikenaga Y."/>
            <person name="Abe M."/>
            <person name="Naito K."/>
            <person name="Vertes A.A."/>
            <person name="Yukawa H."/>
        </authorList>
    </citation>
    <scope>NUCLEOTIDE SEQUENCE [LARGE SCALE GENOMIC DNA]</scope>
    <source>
        <strain evidence="5">NBRC 12016</strain>
    </source>
</reference>
<name>B9E246_CLOK1</name>
<dbReference type="GO" id="GO:0005737">
    <property type="term" value="C:cytoplasm"/>
    <property type="evidence" value="ECO:0007669"/>
    <property type="project" value="TreeGrafter"/>
</dbReference>
<dbReference type="AlphaFoldDB" id="B9E246"/>
<dbReference type="SUPFAM" id="SSF51391">
    <property type="entry name" value="Thiamin phosphate synthase"/>
    <property type="match status" value="1"/>
</dbReference>
<dbReference type="PANTHER" id="PTHR20857:SF15">
    <property type="entry name" value="THIAMINE-PHOSPHATE SYNTHASE"/>
    <property type="match status" value="1"/>
</dbReference>
<sequence>MGTNKMIYVVTNRNLIKEDSIYNVVENVVKNGADGIILREKDLSYTSLLSMSKKIKSITDKYNVPLIINGNIDIALNIKAFGFHTSYEIFKKIKFKNNIYEKLKIGVSVHSIEEAKKAESLGANYLLAGHIFETDCKKGLKGRGLEFIREMHKNILIPIIAIGGIDCSNLKDVLSNGACGAAIMSSAMTNDGGKVVKNLKLLLVR</sequence>